<feature type="domain" description="Zinc finger CGNR" evidence="1">
    <location>
        <begin position="132"/>
        <end position="171"/>
    </location>
</feature>
<dbReference type="Pfam" id="PF11706">
    <property type="entry name" value="zf-CGNR"/>
    <property type="match status" value="1"/>
</dbReference>
<dbReference type="Gene3D" id="1.10.3300.10">
    <property type="entry name" value="Jann2411-like domain"/>
    <property type="match status" value="1"/>
</dbReference>
<protein>
    <submittedName>
        <fullName evidence="2">Putative RNA-binding Zn ribbon-like protein</fullName>
    </submittedName>
</protein>
<comment type="caution">
    <text evidence="2">The sequence shown here is derived from an EMBL/GenBank/DDBJ whole genome shotgun (WGS) entry which is preliminary data.</text>
</comment>
<gene>
    <name evidence="2" type="ORF">C8D78_3391</name>
</gene>
<dbReference type="InterPro" id="IPR023286">
    <property type="entry name" value="ABATE_dom_sf"/>
</dbReference>
<dbReference type="EMBL" id="RBIR01000009">
    <property type="protein sequence ID" value="RKR13730.1"/>
    <property type="molecule type" value="Genomic_DNA"/>
</dbReference>
<dbReference type="Pfam" id="PF07336">
    <property type="entry name" value="ABATE"/>
    <property type="match status" value="1"/>
</dbReference>
<evidence type="ECO:0000313" key="2">
    <source>
        <dbReference type="EMBL" id="RKR13730.1"/>
    </source>
</evidence>
<organism evidence="2 3">
    <name type="scientific">Arthrobacter oryzae</name>
    <dbReference type="NCBI Taxonomy" id="409290"/>
    <lineage>
        <taxon>Bacteria</taxon>
        <taxon>Bacillati</taxon>
        <taxon>Actinomycetota</taxon>
        <taxon>Actinomycetes</taxon>
        <taxon>Micrococcales</taxon>
        <taxon>Micrococcaceae</taxon>
        <taxon>Arthrobacter</taxon>
    </lineage>
</organism>
<sequence>MGTIWADTDGLHDDLETASGLEAWMEAVGVDEGTASATSNELAEARALRDSLRLLAAIQTEDTRPTAVSHMTDASRAVDVLNTAARRLPIPQLQIQNNAFRRTSTATSAVPAALAGIATEAVNLFGGPDADRLRACQAPGCVLYFVKTHHRREWCSIACGNRARAARHYQRIRQTTPQE</sequence>
<dbReference type="PANTHER" id="PTHR35525:SF3">
    <property type="entry name" value="BLL6575 PROTEIN"/>
    <property type="match status" value="1"/>
</dbReference>
<reference evidence="2 3" key="1">
    <citation type="submission" date="2018-10" db="EMBL/GenBank/DDBJ databases">
        <title>Genomic Encyclopedia of Type Strains, Phase IV (KMG-IV): sequencing the most valuable type-strain genomes for metagenomic binning, comparative biology and taxonomic classification.</title>
        <authorList>
            <person name="Goeker M."/>
        </authorList>
    </citation>
    <scope>NUCLEOTIDE SEQUENCE [LARGE SCALE GENOMIC DNA]</scope>
    <source>
        <strain evidence="2 3">DSM 25586</strain>
    </source>
</reference>
<evidence type="ECO:0000259" key="1">
    <source>
        <dbReference type="Pfam" id="PF11706"/>
    </source>
</evidence>
<dbReference type="InterPro" id="IPR010852">
    <property type="entry name" value="ABATE"/>
</dbReference>
<dbReference type="InterPro" id="IPR021005">
    <property type="entry name" value="Znf_CGNR"/>
</dbReference>
<dbReference type="AlphaFoldDB" id="A0A495E9Y7"/>
<name>A0A495E9Y7_9MICC</name>
<proteinExistence type="predicted"/>
<dbReference type="Proteomes" id="UP000276055">
    <property type="component" value="Unassembled WGS sequence"/>
</dbReference>
<evidence type="ECO:0000313" key="3">
    <source>
        <dbReference type="Proteomes" id="UP000276055"/>
    </source>
</evidence>
<dbReference type="SUPFAM" id="SSF160904">
    <property type="entry name" value="Jann2411-like"/>
    <property type="match status" value="1"/>
</dbReference>
<dbReference type="PANTHER" id="PTHR35525">
    <property type="entry name" value="BLL6575 PROTEIN"/>
    <property type="match status" value="1"/>
</dbReference>
<accession>A0A495E9Y7</accession>